<evidence type="ECO:0000256" key="3">
    <source>
        <dbReference type="ARBA" id="ARBA00023136"/>
    </source>
</evidence>
<dbReference type="SUPFAM" id="SSF103473">
    <property type="entry name" value="MFS general substrate transporter"/>
    <property type="match status" value="1"/>
</dbReference>
<accession>A0AAV6UCF5</accession>
<evidence type="ECO:0000256" key="2">
    <source>
        <dbReference type="ARBA" id="ARBA00022989"/>
    </source>
</evidence>
<feature type="transmembrane region" description="Helical" evidence="4">
    <location>
        <begin position="347"/>
        <end position="370"/>
    </location>
</feature>
<evidence type="ECO:0000313" key="5">
    <source>
        <dbReference type="EMBL" id="KAG8181419.1"/>
    </source>
</evidence>
<gene>
    <name evidence="5" type="ORF">JTE90_018886</name>
</gene>
<dbReference type="Pfam" id="PF07690">
    <property type="entry name" value="MFS_1"/>
    <property type="match status" value="1"/>
</dbReference>
<protein>
    <recommendedName>
        <fullName evidence="7">Sodium-dependent glucose transporter 1</fullName>
    </recommendedName>
</protein>
<dbReference type="Proteomes" id="UP000827092">
    <property type="component" value="Unassembled WGS sequence"/>
</dbReference>
<feature type="transmembrane region" description="Helical" evidence="4">
    <location>
        <begin position="143"/>
        <end position="165"/>
    </location>
</feature>
<dbReference type="EMBL" id="JAFNEN010000516">
    <property type="protein sequence ID" value="KAG8181419.1"/>
    <property type="molecule type" value="Genomic_DNA"/>
</dbReference>
<dbReference type="InterPro" id="IPR036259">
    <property type="entry name" value="MFS_trans_sf"/>
</dbReference>
<dbReference type="Gene3D" id="1.20.1250.20">
    <property type="entry name" value="MFS general substrate transporter like domains"/>
    <property type="match status" value="2"/>
</dbReference>
<dbReference type="PANTHER" id="PTHR23121">
    <property type="entry name" value="SODIUM-DEPENDENT GLUCOSE TRANSPORTER 1"/>
    <property type="match status" value="1"/>
</dbReference>
<evidence type="ECO:0000256" key="4">
    <source>
        <dbReference type="SAM" id="Phobius"/>
    </source>
</evidence>
<name>A0AAV6UCF5_9ARAC</name>
<keyword evidence="6" id="KW-1185">Reference proteome</keyword>
<feature type="transmembrane region" description="Helical" evidence="4">
    <location>
        <begin position="410"/>
        <end position="433"/>
    </location>
</feature>
<reference evidence="5 6" key="1">
    <citation type="journal article" date="2022" name="Nat. Ecol. Evol.">
        <title>A masculinizing supergene underlies an exaggerated male reproductive morph in a spider.</title>
        <authorList>
            <person name="Hendrickx F."/>
            <person name="De Corte Z."/>
            <person name="Sonet G."/>
            <person name="Van Belleghem S.M."/>
            <person name="Kostlbacher S."/>
            <person name="Vangestel C."/>
        </authorList>
    </citation>
    <scope>NUCLEOTIDE SEQUENCE [LARGE SCALE GENOMIC DNA]</scope>
    <source>
        <strain evidence="5">W744_W776</strain>
    </source>
</reference>
<dbReference type="AlphaFoldDB" id="A0AAV6UCF5"/>
<feature type="transmembrane region" description="Helical" evidence="4">
    <location>
        <begin position="251"/>
        <end position="274"/>
    </location>
</feature>
<dbReference type="GO" id="GO:0022857">
    <property type="term" value="F:transmembrane transporter activity"/>
    <property type="evidence" value="ECO:0007669"/>
    <property type="project" value="InterPro"/>
</dbReference>
<sequence>MTIFTPKRLRIIKTCNLYISSIASGMSMAVAGPTLLDLQHVVHTDTKQIALVYTGRSSGYLLGSIIGGVLFDMTARKQFLMTIFNFLIAVTMFAVPLSGSIEILTGWMVVNGASLGAVDTGLNVCILNLWGKDSGPYYQALHFVYGVGGLISPLIVAPFLGHYILEEQQKALNTSVAFLNQSSAIFQENVYQNTSVPSGPSVHPVFYGYAIIASTAFVVTILFLVVCIIAPLDSMGQKTGTQEIRELSKSFIFVVVLLNFLLLFVETGTEIGYAQMVATYAVKGPLRLTPAVGSYLTSTFWGTFTVSRFSTIFLSLKFSNLSLILFELLIASVGALILHFLSGTQEWALWLASALLGFGIAPLFPTAIAWIEQYITVTNKFVALFATGCAFGEMVIPYTITTFIEEVPEVLSYVVTASCVLSALFIFGLYLLLRNKQNKYVEKEGMSNAACDANMTGESAT</sequence>
<feature type="transmembrane region" description="Helical" evidence="4">
    <location>
        <begin position="48"/>
        <end position="71"/>
    </location>
</feature>
<evidence type="ECO:0000256" key="1">
    <source>
        <dbReference type="ARBA" id="ARBA00022692"/>
    </source>
</evidence>
<keyword evidence="1 4" id="KW-0812">Transmembrane</keyword>
<feature type="transmembrane region" description="Helical" evidence="4">
    <location>
        <begin position="323"/>
        <end position="341"/>
    </location>
</feature>
<dbReference type="InterPro" id="IPR011701">
    <property type="entry name" value="MFS"/>
</dbReference>
<feature type="transmembrane region" description="Helical" evidence="4">
    <location>
        <begin position="17"/>
        <end position="36"/>
    </location>
</feature>
<evidence type="ECO:0008006" key="7">
    <source>
        <dbReference type="Google" id="ProtNLM"/>
    </source>
</evidence>
<keyword evidence="3 4" id="KW-0472">Membrane</keyword>
<keyword evidence="2 4" id="KW-1133">Transmembrane helix</keyword>
<feature type="transmembrane region" description="Helical" evidence="4">
    <location>
        <begin position="206"/>
        <end position="230"/>
    </location>
</feature>
<feature type="transmembrane region" description="Helical" evidence="4">
    <location>
        <begin position="107"/>
        <end position="131"/>
    </location>
</feature>
<feature type="transmembrane region" description="Helical" evidence="4">
    <location>
        <begin position="294"/>
        <end position="316"/>
    </location>
</feature>
<feature type="transmembrane region" description="Helical" evidence="4">
    <location>
        <begin position="382"/>
        <end position="404"/>
    </location>
</feature>
<dbReference type="PANTHER" id="PTHR23121:SF9">
    <property type="entry name" value="SODIUM-DEPENDENT GLUCOSE TRANSPORTER 1"/>
    <property type="match status" value="1"/>
</dbReference>
<proteinExistence type="predicted"/>
<comment type="caution">
    <text evidence="5">The sequence shown here is derived from an EMBL/GenBank/DDBJ whole genome shotgun (WGS) entry which is preliminary data.</text>
</comment>
<feature type="transmembrane region" description="Helical" evidence="4">
    <location>
        <begin position="83"/>
        <end position="101"/>
    </location>
</feature>
<evidence type="ECO:0000313" key="6">
    <source>
        <dbReference type="Proteomes" id="UP000827092"/>
    </source>
</evidence>
<organism evidence="5 6">
    <name type="scientific">Oedothorax gibbosus</name>
    <dbReference type="NCBI Taxonomy" id="931172"/>
    <lineage>
        <taxon>Eukaryota</taxon>
        <taxon>Metazoa</taxon>
        <taxon>Ecdysozoa</taxon>
        <taxon>Arthropoda</taxon>
        <taxon>Chelicerata</taxon>
        <taxon>Arachnida</taxon>
        <taxon>Araneae</taxon>
        <taxon>Araneomorphae</taxon>
        <taxon>Entelegynae</taxon>
        <taxon>Araneoidea</taxon>
        <taxon>Linyphiidae</taxon>
        <taxon>Erigoninae</taxon>
        <taxon>Oedothorax</taxon>
    </lineage>
</organism>